<evidence type="ECO:0000313" key="15">
    <source>
        <dbReference type="EMBL" id="KAF7305589.1"/>
    </source>
</evidence>
<evidence type="ECO:0000256" key="3">
    <source>
        <dbReference type="ARBA" id="ARBA00004721"/>
    </source>
</evidence>
<dbReference type="OrthoDB" id="1470350at2759"/>
<comment type="similarity">
    <text evidence="4">Belongs to the cytochrome P450 family.</text>
</comment>
<evidence type="ECO:0000256" key="14">
    <source>
        <dbReference type="SAM" id="Phobius"/>
    </source>
</evidence>
<evidence type="ECO:0000256" key="12">
    <source>
        <dbReference type="ARBA" id="ARBA00023136"/>
    </source>
</evidence>
<dbReference type="GO" id="GO:0016020">
    <property type="term" value="C:membrane"/>
    <property type="evidence" value="ECO:0007669"/>
    <property type="project" value="UniProtKB-SubCell"/>
</dbReference>
<feature type="binding site" description="axial binding residue" evidence="13">
    <location>
        <position position="477"/>
    </location>
    <ligand>
        <name>heme</name>
        <dbReference type="ChEBI" id="CHEBI:30413"/>
    </ligand>
    <ligandPart>
        <name>Fe</name>
        <dbReference type="ChEBI" id="CHEBI:18248"/>
    </ligandPart>
</feature>
<keyword evidence="11" id="KW-0503">Monooxygenase</keyword>
<dbReference type="GO" id="GO:0016705">
    <property type="term" value="F:oxidoreductase activity, acting on paired donors, with incorporation or reduction of molecular oxygen"/>
    <property type="evidence" value="ECO:0007669"/>
    <property type="project" value="InterPro"/>
</dbReference>
<comment type="cofactor">
    <cofactor evidence="1 13">
        <name>heme</name>
        <dbReference type="ChEBI" id="CHEBI:30413"/>
    </cofactor>
</comment>
<evidence type="ECO:0000313" key="16">
    <source>
        <dbReference type="Proteomes" id="UP000613580"/>
    </source>
</evidence>
<evidence type="ECO:0000256" key="4">
    <source>
        <dbReference type="ARBA" id="ARBA00010617"/>
    </source>
</evidence>
<comment type="pathway">
    <text evidence="3">Secondary metabolite biosynthesis; terpenoid biosynthesis.</text>
</comment>
<dbReference type="AlphaFoldDB" id="A0A8H6WAS1"/>
<dbReference type="EMBL" id="JACAZE010000010">
    <property type="protein sequence ID" value="KAF7305589.1"/>
    <property type="molecule type" value="Genomic_DNA"/>
</dbReference>
<dbReference type="PRINTS" id="PR00465">
    <property type="entry name" value="EP450IV"/>
</dbReference>
<evidence type="ECO:0000256" key="5">
    <source>
        <dbReference type="ARBA" id="ARBA00022617"/>
    </source>
</evidence>
<dbReference type="Proteomes" id="UP000613580">
    <property type="component" value="Unassembled WGS sequence"/>
</dbReference>
<dbReference type="SUPFAM" id="SSF48264">
    <property type="entry name" value="Cytochrome P450"/>
    <property type="match status" value="1"/>
</dbReference>
<evidence type="ECO:0000256" key="6">
    <source>
        <dbReference type="ARBA" id="ARBA00022692"/>
    </source>
</evidence>
<keyword evidence="16" id="KW-1185">Reference proteome</keyword>
<proteinExistence type="inferred from homology"/>
<keyword evidence="5 13" id="KW-0349">Heme</keyword>
<organism evidence="15 16">
    <name type="scientific">Mycena chlorophos</name>
    <name type="common">Agaric fungus</name>
    <name type="synonym">Agaricus chlorophos</name>
    <dbReference type="NCBI Taxonomy" id="658473"/>
    <lineage>
        <taxon>Eukaryota</taxon>
        <taxon>Fungi</taxon>
        <taxon>Dikarya</taxon>
        <taxon>Basidiomycota</taxon>
        <taxon>Agaricomycotina</taxon>
        <taxon>Agaricomycetes</taxon>
        <taxon>Agaricomycetidae</taxon>
        <taxon>Agaricales</taxon>
        <taxon>Marasmiineae</taxon>
        <taxon>Mycenaceae</taxon>
        <taxon>Mycena</taxon>
    </lineage>
</organism>
<comment type="caution">
    <text evidence="15">The sequence shown here is derived from an EMBL/GenBank/DDBJ whole genome shotgun (WGS) entry which is preliminary data.</text>
</comment>
<keyword evidence="7 13" id="KW-0479">Metal-binding</keyword>
<evidence type="ECO:0000256" key="8">
    <source>
        <dbReference type="ARBA" id="ARBA00022989"/>
    </source>
</evidence>
<sequence>MLAISEILVPIAFTVLAYFLYHALQVLRQNLISPLRGILPSPPIPNYVVGNFKQMAENPHMTAIWREKYGQNFIFHGLLSMNELYTSDLKALNHISAHPEIYQRGPLFRDLARRLIGEGILSAEQEQHRRHRRALNPAFGIAQIRVITEIFVEKALELRDTWTSKITQQEKTIEVLSGLRSMTLDVIGRAGFGYEFRALDPTAGPNPLNIAFSDLFHSPKSKLYSLMRLAQSMVPLLKLVPLPGTFVLKNARLRMDNIGRQIVKESKTNLMASTLSDGGVKSLGKQRDVLSVLLKANMALGLPESQRLTEAEVIAQIPSFFLAGHETTSTATAWAMHELSVHKQVQSRLRDELLSISTDNPTLDELNSLPFLDKVVRETLRVHPPVTFIQRKAMADDVLPLSKPLLGQDGKEYPTLPIRKGQTIHMPIVAVNTSAEVWGSDASEFRPDRWDNIPEAATTVPSVWGNLFTFLAGAHNCIGFRFALAEMKVLLFTLVRAFEITAAVPESNIGPFVAGTIQRPAVLASKEEKSGLPLILTSLNVN</sequence>
<dbReference type="GO" id="GO:0004497">
    <property type="term" value="F:monooxygenase activity"/>
    <property type="evidence" value="ECO:0007669"/>
    <property type="project" value="UniProtKB-KW"/>
</dbReference>
<dbReference type="PRINTS" id="PR00385">
    <property type="entry name" value="P450"/>
</dbReference>
<dbReference type="PANTHER" id="PTHR24305">
    <property type="entry name" value="CYTOCHROME P450"/>
    <property type="match status" value="1"/>
</dbReference>
<keyword evidence="8 14" id="KW-1133">Transmembrane helix</keyword>
<evidence type="ECO:0000256" key="11">
    <source>
        <dbReference type="ARBA" id="ARBA00023033"/>
    </source>
</evidence>
<dbReference type="InterPro" id="IPR050121">
    <property type="entry name" value="Cytochrome_P450_monoxygenase"/>
</dbReference>
<keyword evidence="6 14" id="KW-0812">Transmembrane</keyword>
<dbReference type="Pfam" id="PF00067">
    <property type="entry name" value="p450"/>
    <property type="match status" value="1"/>
</dbReference>
<dbReference type="Gene3D" id="1.10.630.10">
    <property type="entry name" value="Cytochrome P450"/>
    <property type="match status" value="1"/>
</dbReference>
<reference evidence="15" key="1">
    <citation type="submission" date="2020-05" db="EMBL/GenBank/DDBJ databases">
        <title>Mycena genomes resolve the evolution of fungal bioluminescence.</title>
        <authorList>
            <person name="Tsai I.J."/>
        </authorList>
    </citation>
    <scope>NUCLEOTIDE SEQUENCE</scope>
    <source>
        <strain evidence="15">110903Hualien_Pintung</strain>
    </source>
</reference>
<dbReference type="InterPro" id="IPR002403">
    <property type="entry name" value="Cyt_P450_E_grp-IV"/>
</dbReference>
<dbReference type="PANTHER" id="PTHR24305:SF166">
    <property type="entry name" value="CYTOCHROME P450 12A4, MITOCHONDRIAL-RELATED"/>
    <property type="match status" value="1"/>
</dbReference>
<comment type="subcellular location">
    <subcellularLocation>
        <location evidence="2">Membrane</location>
    </subcellularLocation>
</comment>
<gene>
    <name evidence="15" type="ORF">HMN09_00812100</name>
</gene>
<keyword evidence="12 14" id="KW-0472">Membrane</keyword>
<evidence type="ECO:0008006" key="17">
    <source>
        <dbReference type="Google" id="ProtNLM"/>
    </source>
</evidence>
<keyword evidence="9" id="KW-0560">Oxidoreductase</keyword>
<feature type="transmembrane region" description="Helical" evidence="14">
    <location>
        <begin position="7"/>
        <end position="24"/>
    </location>
</feature>
<evidence type="ECO:0000256" key="7">
    <source>
        <dbReference type="ARBA" id="ARBA00022723"/>
    </source>
</evidence>
<dbReference type="InterPro" id="IPR001128">
    <property type="entry name" value="Cyt_P450"/>
</dbReference>
<evidence type="ECO:0000256" key="13">
    <source>
        <dbReference type="PIRSR" id="PIRSR602403-1"/>
    </source>
</evidence>
<name>A0A8H6WAS1_MYCCL</name>
<evidence type="ECO:0000256" key="9">
    <source>
        <dbReference type="ARBA" id="ARBA00023002"/>
    </source>
</evidence>
<dbReference type="GO" id="GO:0005506">
    <property type="term" value="F:iron ion binding"/>
    <property type="evidence" value="ECO:0007669"/>
    <property type="project" value="InterPro"/>
</dbReference>
<evidence type="ECO:0000256" key="10">
    <source>
        <dbReference type="ARBA" id="ARBA00023004"/>
    </source>
</evidence>
<evidence type="ECO:0000256" key="2">
    <source>
        <dbReference type="ARBA" id="ARBA00004370"/>
    </source>
</evidence>
<dbReference type="InterPro" id="IPR036396">
    <property type="entry name" value="Cyt_P450_sf"/>
</dbReference>
<evidence type="ECO:0000256" key="1">
    <source>
        <dbReference type="ARBA" id="ARBA00001971"/>
    </source>
</evidence>
<dbReference type="GO" id="GO:0020037">
    <property type="term" value="F:heme binding"/>
    <property type="evidence" value="ECO:0007669"/>
    <property type="project" value="InterPro"/>
</dbReference>
<keyword evidence="10 13" id="KW-0408">Iron</keyword>
<protein>
    <recommendedName>
        <fullName evidence="17">Cytochrome P450</fullName>
    </recommendedName>
</protein>
<accession>A0A8H6WAS1</accession>